<gene>
    <name evidence="1" type="ORF">J2W56_006469</name>
</gene>
<dbReference type="EMBL" id="JAVDWW010000014">
    <property type="protein sequence ID" value="MDR7172703.1"/>
    <property type="molecule type" value="Genomic_DNA"/>
</dbReference>
<dbReference type="Proteomes" id="UP001251217">
    <property type="component" value="Unassembled WGS sequence"/>
</dbReference>
<evidence type="ECO:0000313" key="2">
    <source>
        <dbReference type="Proteomes" id="UP001251217"/>
    </source>
</evidence>
<comment type="caution">
    <text evidence="1">The sequence shown here is derived from an EMBL/GenBank/DDBJ whole genome shotgun (WGS) entry which is preliminary data.</text>
</comment>
<proteinExistence type="predicted"/>
<sequence>MTDFGKTTVGEQRAEWALTDGQITVLGFAGGDGDGIDIARFGQVNALWCEPGGVVFPDGLSLARVRSILPEYHGLWCQVSEQARVLGQKERIKARSALLELPDS</sequence>
<evidence type="ECO:0000313" key="1">
    <source>
        <dbReference type="EMBL" id="MDR7172703.1"/>
    </source>
</evidence>
<reference evidence="1 2" key="1">
    <citation type="submission" date="2023-07" db="EMBL/GenBank/DDBJ databases">
        <title>Sorghum-associated microbial communities from plants grown in Nebraska, USA.</title>
        <authorList>
            <person name="Schachtman D."/>
        </authorList>
    </citation>
    <scope>NUCLEOTIDE SEQUENCE [LARGE SCALE GENOMIC DNA]</scope>
    <source>
        <strain evidence="1 2">4272</strain>
    </source>
</reference>
<organism evidence="1 2">
    <name type="scientific">Nocardia kruczakiae</name>
    <dbReference type="NCBI Taxonomy" id="261477"/>
    <lineage>
        <taxon>Bacteria</taxon>
        <taxon>Bacillati</taxon>
        <taxon>Actinomycetota</taxon>
        <taxon>Actinomycetes</taxon>
        <taxon>Mycobacteriales</taxon>
        <taxon>Nocardiaceae</taxon>
        <taxon>Nocardia</taxon>
    </lineage>
</organism>
<dbReference type="RefSeq" id="WP_310407805.1">
    <property type="nucleotide sequence ID" value="NZ_JAVDWW010000014.1"/>
</dbReference>
<protein>
    <submittedName>
        <fullName evidence="1">Uncharacterized protein</fullName>
    </submittedName>
</protein>
<name>A0ABU1XQ77_9NOCA</name>
<accession>A0ABU1XQ77</accession>
<keyword evidence="2" id="KW-1185">Reference proteome</keyword>